<dbReference type="SUPFAM" id="SSF49785">
    <property type="entry name" value="Galactose-binding domain-like"/>
    <property type="match status" value="1"/>
</dbReference>
<dbReference type="PANTHER" id="PTHR43056">
    <property type="entry name" value="PEPTIDASE S9 PROLYL OLIGOPEPTIDASE"/>
    <property type="match status" value="1"/>
</dbReference>
<reference evidence="3 4" key="1">
    <citation type="journal article" date="2010" name="Stand. Genomic Sci.">
        <title>Complete genome sequence of Conexibacter woesei type strain (ID131577).</title>
        <authorList>
            <person name="Pukall R."/>
            <person name="Lapidus A."/>
            <person name="Glavina Del Rio T."/>
            <person name="Copeland A."/>
            <person name="Tice H."/>
            <person name="Cheng J.-F."/>
            <person name="Lucas S."/>
            <person name="Chen F."/>
            <person name="Nolan M."/>
            <person name="Bruce D."/>
            <person name="Goodwin L."/>
            <person name="Pitluck S."/>
            <person name="Mavromatis K."/>
            <person name="Ivanova N."/>
            <person name="Ovchinnikova G."/>
            <person name="Pati A."/>
            <person name="Chen A."/>
            <person name="Palaniappan K."/>
            <person name="Land M."/>
            <person name="Hauser L."/>
            <person name="Chang Y.-J."/>
            <person name="Jeffries C.D."/>
            <person name="Chain P."/>
            <person name="Meincke L."/>
            <person name="Sims D."/>
            <person name="Brettin T."/>
            <person name="Detter J.C."/>
            <person name="Rohde M."/>
            <person name="Goeker M."/>
            <person name="Bristow J."/>
            <person name="Eisen J.A."/>
            <person name="Markowitz V."/>
            <person name="Kyrpides N.C."/>
            <person name="Klenk H.-P."/>
            <person name="Hugenholtz P."/>
        </authorList>
    </citation>
    <scope>NUCLEOTIDE SEQUENCE [LARGE SCALE GENOMIC DNA]</scope>
    <source>
        <strain evidence="4">DSM 14684 / CIP 108061 / JCM 11494 / NBRC 100937 / ID131577</strain>
    </source>
</reference>
<dbReference type="InterPro" id="IPR008979">
    <property type="entry name" value="Galactose-bd-like_sf"/>
</dbReference>
<evidence type="ECO:0000313" key="4">
    <source>
        <dbReference type="Proteomes" id="UP000008229"/>
    </source>
</evidence>
<name>D3F7C6_CONWI</name>
<dbReference type="GO" id="GO:0008239">
    <property type="term" value="F:dipeptidyl-peptidase activity"/>
    <property type="evidence" value="ECO:0007669"/>
    <property type="project" value="InterPro"/>
</dbReference>
<protein>
    <submittedName>
        <fullName evidence="3">X-Pro dipeptidyl-peptidase domain protein</fullName>
    </submittedName>
</protein>
<dbReference type="Proteomes" id="UP000008229">
    <property type="component" value="Chromosome"/>
</dbReference>
<reference evidence="4" key="2">
    <citation type="submission" date="2010-01" db="EMBL/GenBank/DDBJ databases">
        <title>The complete genome of Conexibacter woesei DSM 14684.</title>
        <authorList>
            <consortium name="US DOE Joint Genome Institute (JGI-PGF)"/>
            <person name="Lucas S."/>
            <person name="Copeland A."/>
            <person name="Lapidus A."/>
            <person name="Glavina del Rio T."/>
            <person name="Dalin E."/>
            <person name="Tice H."/>
            <person name="Bruce D."/>
            <person name="Goodwin L."/>
            <person name="Pitluck S."/>
            <person name="Kyrpides N."/>
            <person name="Mavromatis K."/>
            <person name="Ivanova N."/>
            <person name="Mikhailova N."/>
            <person name="Chertkov O."/>
            <person name="Brettin T."/>
            <person name="Detter J.C."/>
            <person name="Han C."/>
            <person name="Larimer F."/>
            <person name="Land M."/>
            <person name="Hauser L."/>
            <person name="Markowitz V."/>
            <person name="Cheng J.-F."/>
            <person name="Hugenholtz P."/>
            <person name="Woyke T."/>
            <person name="Wu D."/>
            <person name="Pukall R."/>
            <person name="Steenblock K."/>
            <person name="Schneider S."/>
            <person name="Klenk H.-P."/>
            <person name="Eisen J.A."/>
        </authorList>
    </citation>
    <scope>NUCLEOTIDE SEQUENCE [LARGE SCALE GENOMIC DNA]</scope>
    <source>
        <strain evidence="4">DSM 14684 / CIP 108061 / JCM 11494 / NBRC 100937 / ID131577</strain>
    </source>
</reference>
<dbReference type="Gene3D" id="2.60.120.260">
    <property type="entry name" value="Galactose-binding domain-like"/>
    <property type="match status" value="1"/>
</dbReference>
<organism evidence="3 4">
    <name type="scientific">Conexibacter woesei (strain DSM 14684 / CCUG 47730 / CIP 108061 / JCM 11494 / NBRC 100937 / ID131577)</name>
    <dbReference type="NCBI Taxonomy" id="469383"/>
    <lineage>
        <taxon>Bacteria</taxon>
        <taxon>Bacillati</taxon>
        <taxon>Actinomycetota</taxon>
        <taxon>Thermoleophilia</taxon>
        <taxon>Solirubrobacterales</taxon>
        <taxon>Conexibacteraceae</taxon>
        <taxon>Conexibacter</taxon>
    </lineage>
</organism>
<dbReference type="STRING" id="469383.Cwoe_0461"/>
<dbReference type="SMART" id="SM00939">
    <property type="entry name" value="PepX_C"/>
    <property type="match status" value="1"/>
</dbReference>
<dbReference type="InterPro" id="IPR005674">
    <property type="entry name" value="CocE/Ser_esterase"/>
</dbReference>
<sequence>MRIEVETDVETPARDGTLLRADIYRPAGGGALPTLVRRTPYDKSLAVRTDVDVLRLVRAGYAVVVQDVRGRYASEGRFEPFRTEASDGADAVAWAAAQPWSSGAVGMVGASYEGMTQWLAASAAPPALRAIAPLVTSVDPYDGWAYQGGAFELGFGLLWNAGNLASEPLAQDPRDDFEAAARRRPLRELAPDAGLAGFHRDWLGHPGRDGWWEQLVPPERVGAVAVPALSVGGWYDLFLRGTLAGHSRMRAHANGSRLVVGPWSHMVSGGVFPQRSYGWRAAADAVDLTGLHLRWFDRHLRGVENGVEREPAVRLFVMGADRWRDADDWPLPGTAWTRFHLGGGGALSAEAPGAGGEDAYRYDPRDPVPTAGGATFLPGQDVGACAGPLDQRAVQRRADVLVYRTPPLERDVEVIGPVELVLYVSSSAVDTDFTGKLVDVHPDGRAELLTDGILRARWRESQSTPVPLVPGRVYELRVDLGATANVFRVGHRIGLEISSSNFPRFDRNTNTGGTIADEREEDVAVAVNRVHHGRAHPSHLMLPAIPAAQA</sequence>
<dbReference type="KEGG" id="cwo:Cwoe_0461"/>
<evidence type="ECO:0000313" key="3">
    <source>
        <dbReference type="EMBL" id="ADB48897.1"/>
    </source>
</evidence>
<accession>D3F7C6</accession>
<dbReference type="Pfam" id="PF02129">
    <property type="entry name" value="Peptidase_S15"/>
    <property type="match status" value="1"/>
</dbReference>
<dbReference type="eggNOG" id="COG2936">
    <property type="taxonomic scope" value="Bacteria"/>
</dbReference>
<dbReference type="OrthoDB" id="5240615at2"/>
<dbReference type="AlphaFoldDB" id="D3F7C6"/>
<dbReference type="Gene3D" id="3.40.50.1820">
    <property type="entry name" value="alpha/beta hydrolase"/>
    <property type="match status" value="1"/>
</dbReference>
<keyword evidence="4" id="KW-1185">Reference proteome</keyword>
<dbReference type="Gene3D" id="1.10.3020.10">
    <property type="entry name" value="alpha-amino acid ester hydrolase ( Helical cap domain)"/>
    <property type="match status" value="1"/>
</dbReference>
<dbReference type="SUPFAM" id="SSF53474">
    <property type="entry name" value="alpha/beta-Hydrolases"/>
    <property type="match status" value="1"/>
</dbReference>
<dbReference type="PANTHER" id="PTHR43056:SF10">
    <property type="entry name" value="COCE_NOND FAMILY, PUTATIVE (AFU_ORTHOLOGUE AFUA_7G00600)-RELATED"/>
    <property type="match status" value="1"/>
</dbReference>
<dbReference type="InterPro" id="IPR050585">
    <property type="entry name" value="Xaa-Pro_dipeptidyl-ppase/CocE"/>
</dbReference>
<dbReference type="EMBL" id="CP001854">
    <property type="protein sequence ID" value="ADB48897.1"/>
    <property type="molecule type" value="Genomic_DNA"/>
</dbReference>
<proteinExistence type="predicted"/>
<feature type="domain" description="Xaa-Pro dipeptidyl-peptidase C-terminal" evidence="2">
    <location>
        <begin position="293"/>
        <end position="541"/>
    </location>
</feature>
<dbReference type="InterPro" id="IPR013736">
    <property type="entry name" value="Xaa-Pro_dipept_C"/>
</dbReference>
<dbReference type="HOGENOM" id="CLU_015590_5_1_11"/>
<gene>
    <name evidence="3" type="ordered locus">Cwoe_0461</name>
</gene>
<evidence type="ECO:0000256" key="1">
    <source>
        <dbReference type="ARBA" id="ARBA00022801"/>
    </source>
</evidence>
<dbReference type="NCBIfam" id="TIGR00976">
    <property type="entry name" value="CocE_NonD"/>
    <property type="match status" value="1"/>
</dbReference>
<dbReference type="InterPro" id="IPR000383">
    <property type="entry name" value="Xaa-Pro-like_dom"/>
</dbReference>
<dbReference type="Pfam" id="PF08530">
    <property type="entry name" value="PepX_C"/>
    <property type="match status" value="1"/>
</dbReference>
<evidence type="ECO:0000259" key="2">
    <source>
        <dbReference type="SMART" id="SM00939"/>
    </source>
</evidence>
<dbReference type="InterPro" id="IPR029058">
    <property type="entry name" value="AB_hydrolase_fold"/>
</dbReference>
<keyword evidence="1" id="KW-0378">Hydrolase</keyword>